<dbReference type="PANTHER" id="PTHR43179">
    <property type="entry name" value="RHAMNOSYLTRANSFERASE WBBL"/>
    <property type="match status" value="1"/>
</dbReference>
<name>A0A8J8BAG0_9ACTN</name>
<keyword evidence="2" id="KW-0808">Transferase</keyword>
<proteinExistence type="predicted"/>
<evidence type="ECO:0000313" key="2">
    <source>
        <dbReference type="EMBL" id="MBS2962033.1"/>
    </source>
</evidence>
<gene>
    <name evidence="2" type="ORF">KGA66_03165</name>
</gene>
<comment type="caution">
    <text evidence="2">The sequence shown here is derived from an EMBL/GenBank/DDBJ whole genome shotgun (WGS) entry which is preliminary data.</text>
</comment>
<dbReference type="InterPro" id="IPR001173">
    <property type="entry name" value="Glyco_trans_2-like"/>
</dbReference>
<dbReference type="Gene3D" id="3.90.550.10">
    <property type="entry name" value="Spore Coat Polysaccharide Biosynthesis Protein SpsA, Chain A"/>
    <property type="match status" value="1"/>
</dbReference>
<keyword evidence="2" id="KW-0328">Glycosyltransferase</keyword>
<dbReference type="RefSeq" id="WP_211464280.1">
    <property type="nucleotide sequence ID" value="NZ_JAGSXH010000006.1"/>
</dbReference>
<feature type="domain" description="Glycosyltransferase 2-like" evidence="1">
    <location>
        <begin position="7"/>
        <end position="188"/>
    </location>
</feature>
<dbReference type="Pfam" id="PF13692">
    <property type="entry name" value="Glyco_trans_1_4"/>
    <property type="match status" value="1"/>
</dbReference>
<dbReference type="EC" id="2.4.-.-" evidence="2"/>
<dbReference type="Gene3D" id="3.40.50.2000">
    <property type="entry name" value="Glycogen Phosphorylase B"/>
    <property type="match status" value="1"/>
</dbReference>
<dbReference type="InterPro" id="IPR029044">
    <property type="entry name" value="Nucleotide-diphossugar_trans"/>
</dbReference>
<dbReference type="EMBL" id="JAGSXH010000006">
    <property type="protein sequence ID" value="MBS2962033.1"/>
    <property type="molecule type" value="Genomic_DNA"/>
</dbReference>
<dbReference type="SUPFAM" id="SSF53448">
    <property type="entry name" value="Nucleotide-diphospho-sugar transferases"/>
    <property type="match status" value="1"/>
</dbReference>
<protein>
    <submittedName>
        <fullName evidence="2">Glycosyltransferase</fullName>
        <ecNumber evidence="2">2.4.-.-</ecNumber>
    </submittedName>
</protein>
<dbReference type="AlphaFoldDB" id="A0A8J8BAG0"/>
<dbReference type="SUPFAM" id="SSF53756">
    <property type="entry name" value="UDP-Glycosyltransferase/glycogen phosphorylase"/>
    <property type="match status" value="1"/>
</dbReference>
<evidence type="ECO:0000259" key="1">
    <source>
        <dbReference type="Pfam" id="PF00535"/>
    </source>
</evidence>
<dbReference type="CDD" id="cd04186">
    <property type="entry name" value="GT_2_like_c"/>
    <property type="match status" value="1"/>
</dbReference>
<dbReference type="Proteomes" id="UP000677913">
    <property type="component" value="Unassembled WGS sequence"/>
</dbReference>
<dbReference type="PANTHER" id="PTHR43179:SF7">
    <property type="entry name" value="RHAMNOSYLTRANSFERASE WBBL"/>
    <property type="match status" value="1"/>
</dbReference>
<accession>A0A8J8BAG0</accession>
<sequence>MTSPDVSVVLVSWNTSAETERSLASLPAAAGTLRCETIVVDNGSTDGSAGLLKARSGLTLIANDTNRGFAAAVNQGYSAASGRLVLLLNSDVVLNPGALETLVRFLDDHPRAAGVAPLYLNPDGSVQQHYMDLPTFRSALALATALRYLPGFRRAWNRYLISDQNWSCPCQVPQPSASCLLLRRSALDEARILDERFPIYFNDVFLARTLAEAGWQLWMTPHAVVTHTLGASTRLLDPGVRSRHHLGGLIRYVDATQSTQKTILFRALVVIDRLARRALRRPGQLGLRDLIAAVRGQVGPLPGSGPPAGSETRGWVIMFSGVAWSAGDHRQHALARELAGERRVLFVDPPGKRARWRLTVEQVGPSLWRARPPSVLPLGRHVPPANQLNRRVAAARLRGWLSRHPGERLLWIDEDLAAWTAGRLGERAMIYDATDMDWTLARPWNRRHQRMGLRRVLNAADLVLASSSALPARLPASRRPARVVSNGCDPVRFAPDGPASDALRDFRRPLLGYAGAIDSRAFDADLLAAVARARPDWTFVLFGPATRSGRAPLAGLSNVHLPGPVAFDEVPAFLRACDVCLIPYRVGGLIDYVHPKKLYEYLALGKPVVSTPLPALRELAGLVQLAADPPEFIAAIETALQFPDDPAARVRRQTAAARNSWAHRGAQVRALLAELEGSR</sequence>
<keyword evidence="3" id="KW-1185">Reference proteome</keyword>
<reference evidence="2" key="1">
    <citation type="submission" date="2021-04" db="EMBL/GenBank/DDBJ databases">
        <title>Genome based classification of Actinospica acidithermotolerans sp. nov., an actinobacterium isolated from an Indonesian hot spring.</title>
        <authorList>
            <person name="Kusuma A.B."/>
            <person name="Putra K.E."/>
            <person name="Nafisah S."/>
            <person name="Loh J."/>
            <person name="Nouioui I."/>
            <person name="Goodfellow M."/>
        </authorList>
    </citation>
    <scope>NUCLEOTIDE SEQUENCE</scope>
    <source>
        <strain evidence="2">DSM 45618</strain>
    </source>
</reference>
<organism evidence="2 3">
    <name type="scientific">Actinocrinis puniceicyclus</name>
    <dbReference type="NCBI Taxonomy" id="977794"/>
    <lineage>
        <taxon>Bacteria</taxon>
        <taxon>Bacillati</taxon>
        <taxon>Actinomycetota</taxon>
        <taxon>Actinomycetes</taxon>
        <taxon>Catenulisporales</taxon>
        <taxon>Actinospicaceae</taxon>
        <taxon>Actinocrinis</taxon>
    </lineage>
</organism>
<dbReference type="GO" id="GO:0016757">
    <property type="term" value="F:glycosyltransferase activity"/>
    <property type="evidence" value="ECO:0007669"/>
    <property type="project" value="UniProtKB-KW"/>
</dbReference>
<evidence type="ECO:0000313" key="3">
    <source>
        <dbReference type="Proteomes" id="UP000677913"/>
    </source>
</evidence>
<dbReference type="Pfam" id="PF00535">
    <property type="entry name" value="Glycos_transf_2"/>
    <property type="match status" value="1"/>
</dbReference>